<feature type="transmembrane region" description="Helical" evidence="1">
    <location>
        <begin position="33"/>
        <end position="54"/>
    </location>
</feature>
<dbReference type="EMBL" id="RBNJ01007299">
    <property type="protein sequence ID" value="RUS28047.1"/>
    <property type="molecule type" value="Genomic_DNA"/>
</dbReference>
<reference evidence="2 3" key="1">
    <citation type="journal article" date="2018" name="New Phytol.">
        <title>Phylogenomics of Endogonaceae and evolution of mycorrhizas within Mucoromycota.</title>
        <authorList>
            <person name="Chang Y."/>
            <person name="Desiro A."/>
            <person name="Na H."/>
            <person name="Sandor L."/>
            <person name="Lipzen A."/>
            <person name="Clum A."/>
            <person name="Barry K."/>
            <person name="Grigoriev I.V."/>
            <person name="Martin F.M."/>
            <person name="Stajich J.E."/>
            <person name="Smith M.E."/>
            <person name="Bonito G."/>
            <person name="Spatafora J.W."/>
        </authorList>
    </citation>
    <scope>NUCLEOTIDE SEQUENCE [LARGE SCALE GENOMIC DNA]</scope>
    <source>
        <strain evidence="2 3">AD002</strain>
    </source>
</reference>
<keyword evidence="1" id="KW-1133">Transmembrane helix</keyword>
<evidence type="ECO:0000256" key="1">
    <source>
        <dbReference type="SAM" id="Phobius"/>
    </source>
</evidence>
<name>A0A433QE61_9FUNG</name>
<proteinExistence type="predicted"/>
<evidence type="ECO:0000313" key="3">
    <source>
        <dbReference type="Proteomes" id="UP000274822"/>
    </source>
</evidence>
<comment type="caution">
    <text evidence="2">The sequence shown here is derived from an EMBL/GenBank/DDBJ whole genome shotgun (WGS) entry which is preliminary data.</text>
</comment>
<dbReference type="Proteomes" id="UP000274822">
    <property type="component" value="Unassembled WGS sequence"/>
</dbReference>
<organism evidence="2 3">
    <name type="scientific">Jimgerdemannia flammicorona</name>
    <dbReference type="NCBI Taxonomy" id="994334"/>
    <lineage>
        <taxon>Eukaryota</taxon>
        <taxon>Fungi</taxon>
        <taxon>Fungi incertae sedis</taxon>
        <taxon>Mucoromycota</taxon>
        <taxon>Mucoromycotina</taxon>
        <taxon>Endogonomycetes</taxon>
        <taxon>Endogonales</taxon>
        <taxon>Endogonaceae</taxon>
        <taxon>Jimgerdemannia</taxon>
    </lineage>
</organism>
<protein>
    <submittedName>
        <fullName evidence="2">Uncharacterized protein</fullName>
    </submittedName>
</protein>
<keyword evidence="3" id="KW-1185">Reference proteome</keyword>
<accession>A0A433QE61</accession>
<keyword evidence="1" id="KW-0472">Membrane</keyword>
<dbReference type="AlphaFoldDB" id="A0A433QE61"/>
<sequence length="95" mass="11077">MFGQPTTILGFKYFNLLKVKYVFKVEGKDAEFLIIYVLFILVCLFGFPSAIYLLHFPSAFFFLMEYINAHQYSSYLTAPGYRAADSLASRWRDSF</sequence>
<gene>
    <name evidence="2" type="ORF">BC938DRAFT_482400</name>
</gene>
<evidence type="ECO:0000313" key="2">
    <source>
        <dbReference type="EMBL" id="RUS28047.1"/>
    </source>
</evidence>
<keyword evidence="1" id="KW-0812">Transmembrane</keyword>